<dbReference type="CDD" id="cd12087">
    <property type="entry name" value="TM_EGFR-like"/>
    <property type="match status" value="1"/>
</dbReference>
<keyword evidence="2" id="KW-0812">Transmembrane</keyword>
<feature type="transmembrane region" description="Helical" evidence="2">
    <location>
        <begin position="207"/>
        <end position="226"/>
    </location>
</feature>
<feature type="compositionally biased region" description="Low complexity" evidence="1">
    <location>
        <begin position="163"/>
        <end position="199"/>
    </location>
</feature>
<keyword evidence="2" id="KW-0472">Membrane</keyword>
<evidence type="ECO:0000313" key="5">
    <source>
        <dbReference type="Proteomes" id="UP000017559"/>
    </source>
</evidence>
<name>V2WQ76_MONRO</name>
<accession>V2WQ76</accession>
<evidence type="ECO:0000313" key="4">
    <source>
        <dbReference type="EMBL" id="ESK83722.1"/>
    </source>
</evidence>
<reference evidence="4 5" key="1">
    <citation type="journal article" date="2014" name="BMC Genomics">
        <title>Genome and secretome analysis of the hemibiotrophic fungal pathogen, Moniliophthora roreri, which causes frosty pod rot disease of cacao: mechanisms of the biotrophic and necrotrophic phases.</title>
        <authorList>
            <person name="Meinhardt L.W."/>
            <person name="Costa G.G.L."/>
            <person name="Thomazella D.P.T."/>
            <person name="Teixeira P.J.P.L."/>
            <person name="Carazzolle M.F."/>
            <person name="Schuster S.C."/>
            <person name="Carlson J.E."/>
            <person name="Guiltinan M.J."/>
            <person name="Mieczkowski P."/>
            <person name="Farmer A."/>
            <person name="Ramaraj T."/>
            <person name="Crozier J."/>
            <person name="Davis R.E."/>
            <person name="Shao J."/>
            <person name="Melnick R.L."/>
            <person name="Pereira G.A.G."/>
            <person name="Bailey B.A."/>
        </authorList>
    </citation>
    <scope>NUCLEOTIDE SEQUENCE [LARGE SCALE GENOMIC DNA]</scope>
    <source>
        <strain evidence="4 5">MCA 2997</strain>
    </source>
</reference>
<dbReference type="AlphaFoldDB" id="V2WQ76"/>
<proteinExistence type="predicted"/>
<protein>
    <submittedName>
        <fullName evidence="4">Uncharacterized protein</fullName>
    </submittedName>
</protein>
<feature type="chain" id="PRO_5004710794" evidence="3">
    <location>
        <begin position="19"/>
        <end position="344"/>
    </location>
</feature>
<feature type="compositionally biased region" description="Polar residues" evidence="1">
    <location>
        <begin position="134"/>
        <end position="162"/>
    </location>
</feature>
<sequence>MKLLNLVLVISWFTCIKALFTGFQEVKPSTISATNNELAIYFVWSQPDEAAGKNATYYLELVSYGDSSFSVIGNKTIAANASSPVVVRFAIPRNISGNGEIQASPLDYDRYLAQGISMPSYSVGVTYLAESGSEESSQTIATTNPANTSSRDPTQPSSDTLPTSSSVRSGTSSITFIPPETSHTSTAGSESETHSASSSPDTPKGTIAGAVVGAILFLSAIVILVWHYRRRLNSRRHVQLSQSTVVPYTDKPDTITKRRRKGRRYSVPEDISPVQAALHHPDVDIINPNEARNIEARNITSREPRFVFHDDSGWRPPQRPLTQPDVEATSTYVIDMPPHYDAAL</sequence>
<dbReference type="KEGG" id="mrr:Moror_2112"/>
<feature type="region of interest" description="Disordered" evidence="1">
    <location>
        <begin position="134"/>
        <end position="203"/>
    </location>
</feature>
<comment type="caution">
    <text evidence="4">The sequence shown here is derived from an EMBL/GenBank/DDBJ whole genome shotgun (WGS) entry which is preliminary data.</text>
</comment>
<evidence type="ECO:0000256" key="3">
    <source>
        <dbReference type="SAM" id="SignalP"/>
    </source>
</evidence>
<evidence type="ECO:0000256" key="2">
    <source>
        <dbReference type="SAM" id="Phobius"/>
    </source>
</evidence>
<dbReference type="Proteomes" id="UP000017559">
    <property type="component" value="Unassembled WGS sequence"/>
</dbReference>
<dbReference type="EMBL" id="AWSO01001463">
    <property type="protein sequence ID" value="ESK83722.1"/>
    <property type="molecule type" value="Genomic_DNA"/>
</dbReference>
<organism evidence="4 5">
    <name type="scientific">Moniliophthora roreri (strain MCA 2997)</name>
    <name type="common">Cocoa frosty pod rot fungus</name>
    <name type="synonym">Crinipellis roreri</name>
    <dbReference type="NCBI Taxonomy" id="1381753"/>
    <lineage>
        <taxon>Eukaryota</taxon>
        <taxon>Fungi</taxon>
        <taxon>Dikarya</taxon>
        <taxon>Basidiomycota</taxon>
        <taxon>Agaricomycotina</taxon>
        <taxon>Agaricomycetes</taxon>
        <taxon>Agaricomycetidae</taxon>
        <taxon>Agaricales</taxon>
        <taxon>Marasmiineae</taxon>
        <taxon>Marasmiaceae</taxon>
        <taxon>Moniliophthora</taxon>
    </lineage>
</organism>
<evidence type="ECO:0000256" key="1">
    <source>
        <dbReference type="SAM" id="MobiDB-lite"/>
    </source>
</evidence>
<feature type="signal peptide" evidence="3">
    <location>
        <begin position="1"/>
        <end position="18"/>
    </location>
</feature>
<keyword evidence="5" id="KW-1185">Reference proteome</keyword>
<keyword evidence="3" id="KW-0732">Signal</keyword>
<gene>
    <name evidence="4" type="ORF">Moror_2112</name>
</gene>
<keyword evidence="2" id="KW-1133">Transmembrane helix</keyword>
<dbReference type="HOGENOM" id="CLU_758850_0_0_1"/>